<evidence type="ECO:0000256" key="6">
    <source>
        <dbReference type="SAM" id="Phobius"/>
    </source>
</evidence>
<dbReference type="InterPro" id="IPR001849">
    <property type="entry name" value="PH_domain"/>
</dbReference>
<evidence type="ECO:0000259" key="7">
    <source>
        <dbReference type="PROSITE" id="PS50003"/>
    </source>
</evidence>
<accession>A0A0B1P0J3</accession>
<dbReference type="GO" id="GO:0005737">
    <property type="term" value="C:cytoplasm"/>
    <property type="evidence" value="ECO:0007669"/>
    <property type="project" value="InterPro"/>
</dbReference>
<dbReference type="CDD" id="cd07609">
    <property type="entry name" value="BAR_SIP3_fungi"/>
    <property type="match status" value="1"/>
</dbReference>
<evidence type="ECO:0000313" key="9">
    <source>
        <dbReference type="EMBL" id="KHJ32177.1"/>
    </source>
</evidence>
<proteinExistence type="predicted"/>
<feature type="transmembrane region" description="Helical" evidence="6">
    <location>
        <begin position="1119"/>
        <end position="1146"/>
    </location>
</feature>
<dbReference type="SUPFAM" id="SSF50729">
    <property type="entry name" value="PH domain-like"/>
    <property type="match status" value="1"/>
</dbReference>
<dbReference type="HOGENOM" id="CLU_001720_0_0_1"/>
<keyword evidence="4 6" id="KW-0472">Membrane</keyword>
<dbReference type="InterPro" id="IPR042067">
    <property type="entry name" value="Sip3_PH"/>
</dbReference>
<feature type="region of interest" description="Disordered" evidence="5">
    <location>
        <begin position="501"/>
        <end position="547"/>
    </location>
</feature>
<reference evidence="9 10" key="1">
    <citation type="journal article" date="2014" name="BMC Genomics">
        <title>Adaptive genomic structural variation in the grape powdery mildew pathogen, Erysiphe necator.</title>
        <authorList>
            <person name="Jones L."/>
            <person name="Riaz S."/>
            <person name="Morales-Cruz A."/>
            <person name="Amrine K.C."/>
            <person name="McGuire B."/>
            <person name="Gubler W.D."/>
            <person name="Walker M.A."/>
            <person name="Cantu D."/>
        </authorList>
    </citation>
    <scope>NUCLEOTIDE SEQUENCE [LARGE SCALE GENOMIC DNA]</scope>
    <source>
        <strain evidence="10">c</strain>
    </source>
</reference>
<dbReference type="SUPFAM" id="SSF103657">
    <property type="entry name" value="BAR/IMD domain-like"/>
    <property type="match status" value="1"/>
</dbReference>
<dbReference type="OMA" id="TKVEWLW"/>
<keyword evidence="3 6" id="KW-1133">Transmembrane helix</keyword>
<evidence type="ECO:0000259" key="8">
    <source>
        <dbReference type="PROSITE" id="PS51778"/>
    </source>
</evidence>
<dbReference type="Gene3D" id="2.30.29.30">
    <property type="entry name" value="Pleckstrin-homology domain (PH domain)/Phosphotyrosine-binding domain (PTB)"/>
    <property type="match status" value="1"/>
</dbReference>
<protein>
    <submittedName>
        <fullName evidence="9">Putative transcription factor</fullName>
    </submittedName>
</protein>
<evidence type="ECO:0000256" key="4">
    <source>
        <dbReference type="ARBA" id="ARBA00023136"/>
    </source>
</evidence>
<comment type="subcellular location">
    <subcellularLocation>
        <location evidence="1">Membrane</location>
    </subcellularLocation>
</comment>
<dbReference type="Pfam" id="PF00169">
    <property type="entry name" value="PH"/>
    <property type="match status" value="1"/>
</dbReference>
<dbReference type="InterPro" id="IPR011993">
    <property type="entry name" value="PH-like_dom_sf"/>
</dbReference>
<keyword evidence="10" id="KW-1185">Reference proteome</keyword>
<dbReference type="Pfam" id="PF16016">
    <property type="entry name" value="VASt"/>
    <property type="match status" value="1"/>
</dbReference>
<evidence type="ECO:0000256" key="3">
    <source>
        <dbReference type="ARBA" id="ARBA00022989"/>
    </source>
</evidence>
<dbReference type="GO" id="GO:0016020">
    <property type="term" value="C:membrane"/>
    <property type="evidence" value="ECO:0007669"/>
    <property type="project" value="UniProtKB-SubCell"/>
</dbReference>
<evidence type="ECO:0000256" key="1">
    <source>
        <dbReference type="ARBA" id="ARBA00004370"/>
    </source>
</evidence>
<organism evidence="9 10">
    <name type="scientific">Uncinula necator</name>
    <name type="common">Grape powdery mildew</name>
    <dbReference type="NCBI Taxonomy" id="52586"/>
    <lineage>
        <taxon>Eukaryota</taxon>
        <taxon>Fungi</taxon>
        <taxon>Dikarya</taxon>
        <taxon>Ascomycota</taxon>
        <taxon>Pezizomycotina</taxon>
        <taxon>Leotiomycetes</taxon>
        <taxon>Erysiphales</taxon>
        <taxon>Erysiphaceae</taxon>
        <taxon>Erysiphe</taxon>
    </lineage>
</organism>
<name>A0A0B1P0J3_UNCNE</name>
<sequence length="1381" mass="158346">MVDAIASSQPKRNERSLSLIPIGLREASCDSPTFRALAIHFSDQVAIVEKWLNAYIKYISKLVADLAKIEESFNNVILRSVPPPSITEAIIDHDYTLLALNKYGESSRDWLMQTMSCMKRMESQISEPVKVFINGELRVFKEARRNLDQTQKLFDQMLARYVSQSKTKAPSALREDAFQVYEARKAYLKASFDFCTLIPHFRFTIDKLLIRISFDHWREIKRSSENVVSSSTKFAVKMERIRGWSKEIESSEAVFRRELHFARREIAEIAVETSKPSREIEDYNVSTVAFLASKPPMKTEKKKSEKGSLGAEKQGWLFLRIITGKPTRTSWVRRWFYVKAGIFGWLAQGTYSGAVEESGRIGVLLCNIKPAVQEDRRFCFEIKTKNQSVLLQAETQQILMEWLEVFERAKKTSILGNPNTSSLPDNIDFEISAPPTLSSVIKSIDSHLASTNDDVSGYMSDRFNFPHATGPDASSSSKGTIIDTNLQHRSYILKDEDEQVRDQTHRTVQRLDPVRKPGSALIEQSTSTTTGSLLSSGRSNIPSASNQAGSSLLLNETWKYSLAPKSLVQAPASTSLSKKAISLNSERHTRPTSEFDTGIPSVIVANFWGSSNWAYIDRLEKGRNLPFSNTKDDEHKTYLQDDENSKLQAGIEESLGFTIASDVAREEINHELSSKGNLEAIKLQSYRVPENLPANYPFELMSQDSQFRILFPGAPRSDILLLVFRVIWNHNEKQEFPGRIYVTQRYIYFYSHHHGLVLVTGVNMKDVSDITAAPGRDFDFIFLHMHQDIKDTASRIALKIFLEPFRLLQSRLSYLIHNSQAEVTASLEDILSTLVKMELENNLKTKPSWDSDEDISLLTRGDYGTERSQKLRNSVYGEQWPIAKVNKNEIAKIIFPSHPIDYEPFDKQLKIVERQFNIGSKALFHVIFGDNSHIFQKFYYYRGAENITQGPWQALDYGLIKREFFLEISQSNLFQKHQLNITDLQIIDIKEDHLRYIVSYQNTFWHLPCCLNFKLVFKIVITYVAKSKCKLAFYANVDWSVKPVLFKGIIERQALIDSTVLAKNLIEEITNQVRKLGPHSRTRKSLLIFGQVGQQSLTIKAQPKNFEPRNMIDIKQQTIFLMVSRVAVTYVQVAMNFIITFSSLAIKSIGKFTSANGLILFILFLSLLLNIIFTLRDTSNWWAERKAINFMTRVGVGPNQIISKAIYIKDFDEALNLSLIQKSNPLGGKCYNHFKWITNITDLNLPHHLAGTVFLDVTTQSAARRLLRIRQNLGSYRHSILVASRLINRIEKDIIQAEWENWLLDENIRCERVSLLLREDQMNFLKSKKNEFSADTTNTTNETWQKNKKLNALRNWKDVYCKSCAIEQELLTRRKDHTIYE</sequence>
<comment type="caution">
    <text evidence="9">The sequence shown here is derived from an EMBL/GenBank/DDBJ whole genome shotgun (WGS) entry which is preliminary data.</text>
</comment>
<dbReference type="InterPro" id="IPR039463">
    <property type="entry name" value="Sip3/Lam1_BAR"/>
</dbReference>
<dbReference type="PANTHER" id="PTHR14248">
    <property type="entry name" value="CYCLIN Y, ISOFORM A"/>
    <property type="match status" value="1"/>
</dbReference>
<dbReference type="STRING" id="52586.A0A0B1P0J3"/>
<dbReference type="Proteomes" id="UP000030854">
    <property type="component" value="Unassembled WGS sequence"/>
</dbReference>
<dbReference type="SMART" id="SM00233">
    <property type="entry name" value="PH"/>
    <property type="match status" value="1"/>
</dbReference>
<dbReference type="InterPro" id="IPR031968">
    <property type="entry name" value="VASt"/>
</dbReference>
<dbReference type="InterPro" id="IPR004148">
    <property type="entry name" value="BAR_dom"/>
</dbReference>
<dbReference type="PROSITE" id="PS50003">
    <property type="entry name" value="PH_DOMAIN"/>
    <property type="match status" value="1"/>
</dbReference>
<evidence type="ECO:0000256" key="5">
    <source>
        <dbReference type="SAM" id="MobiDB-lite"/>
    </source>
</evidence>
<dbReference type="EMBL" id="JNVN01002264">
    <property type="protein sequence ID" value="KHJ32177.1"/>
    <property type="molecule type" value="Genomic_DNA"/>
</dbReference>
<dbReference type="CDD" id="cd13280">
    <property type="entry name" value="PH_SIP3"/>
    <property type="match status" value="1"/>
</dbReference>
<feature type="transmembrane region" description="Helical" evidence="6">
    <location>
        <begin position="1158"/>
        <end position="1175"/>
    </location>
</feature>
<dbReference type="PROSITE" id="PS51778">
    <property type="entry name" value="VAST"/>
    <property type="match status" value="1"/>
</dbReference>
<feature type="compositionally biased region" description="Low complexity" evidence="5">
    <location>
        <begin position="525"/>
        <end position="537"/>
    </location>
</feature>
<keyword evidence="2 6" id="KW-0812">Transmembrane</keyword>
<gene>
    <name evidence="9" type="ORF">EV44_g1671</name>
</gene>
<feature type="domain" description="VASt" evidence="8">
    <location>
        <begin position="907"/>
        <end position="1077"/>
    </location>
</feature>
<feature type="compositionally biased region" description="Polar residues" evidence="5">
    <location>
        <begin position="538"/>
        <end position="547"/>
    </location>
</feature>
<feature type="domain" description="PH" evidence="7">
    <location>
        <begin position="310"/>
        <end position="411"/>
    </location>
</feature>
<dbReference type="Gene3D" id="1.20.1270.60">
    <property type="entry name" value="Arfaptin homology (AH) domain/BAR domain"/>
    <property type="match status" value="1"/>
</dbReference>
<dbReference type="Pfam" id="PF16746">
    <property type="entry name" value="BAR_3"/>
    <property type="match status" value="1"/>
</dbReference>
<evidence type="ECO:0000256" key="2">
    <source>
        <dbReference type="ARBA" id="ARBA00022692"/>
    </source>
</evidence>
<dbReference type="InterPro" id="IPR027267">
    <property type="entry name" value="AH/BAR_dom_sf"/>
</dbReference>
<evidence type="ECO:0000313" key="10">
    <source>
        <dbReference type="Proteomes" id="UP000030854"/>
    </source>
</evidence>